<dbReference type="EMBL" id="MN739765">
    <property type="protein sequence ID" value="QHT25345.1"/>
    <property type="molecule type" value="Genomic_DNA"/>
</dbReference>
<dbReference type="InterPro" id="IPR036691">
    <property type="entry name" value="Endo/exonu/phosph_ase_sf"/>
</dbReference>
<dbReference type="InterPro" id="IPR005135">
    <property type="entry name" value="Endo/exonuclease/phosphatase"/>
</dbReference>
<feature type="domain" description="Endonuclease/exonuclease/phosphatase" evidence="1">
    <location>
        <begin position="78"/>
        <end position="322"/>
    </location>
</feature>
<organism evidence="2">
    <name type="scientific">viral metagenome</name>
    <dbReference type="NCBI Taxonomy" id="1070528"/>
    <lineage>
        <taxon>unclassified sequences</taxon>
        <taxon>metagenomes</taxon>
        <taxon>organismal metagenomes</taxon>
    </lineage>
</organism>
<dbReference type="PANTHER" id="PTHR42834">
    <property type="entry name" value="ENDONUCLEASE/EXONUCLEASE/PHOSPHATASE FAMILY PROTEIN (AFU_ORTHOLOGUE AFUA_3G09210)"/>
    <property type="match status" value="1"/>
</dbReference>
<dbReference type="SUPFAM" id="SSF56219">
    <property type="entry name" value="DNase I-like"/>
    <property type="match status" value="1"/>
</dbReference>
<dbReference type="PANTHER" id="PTHR42834:SF1">
    <property type="entry name" value="ENDONUCLEASE_EXONUCLEASE_PHOSPHATASE FAMILY PROTEIN (AFU_ORTHOLOGUE AFUA_3G09210)"/>
    <property type="match status" value="1"/>
</dbReference>
<name>A0A6C0EDC0_9ZZZZ</name>
<reference evidence="2" key="1">
    <citation type="journal article" date="2020" name="Nature">
        <title>Giant virus diversity and host interactions through global metagenomics.</title>
        <authorList>
            <person name="Schulz F."/>
            <person name="Roux S."/>
            <person name="Paez-Espino D."/>
            <person name="Jungbluth S."/>
            <person name="Walsh D.A."/>
            <person name="Denef V.J."/>
            <person name="McMahon K.D."/>
            <person name="Konstantinidis K.T."/>
            <person name="Eloe-Fadrosh E.A."/>
            <person name="Kyrpides N.C."/>
            <person name="Woyke T."/>
        </authorList>
    </citation>
    <scope>NUCLEOTIDE SEQUENCE</scope>
    <source>
        <strain evidence="2">GVMAG-M-3300023179-152</strain>
    </source>
</reference>
<evidence type="ECO:0000259" key="1">
    <source>
        <dbReference type="Pfam" id="PF03372"/>
    </source>
</evidence>
<evidence type="ECO:0000313" key="2">
    <source>
        <dbReference type="EMBL" id="QHT25345.1"/>
    </source>
</evidence>
<proteinExistence type="predicted"/>
<sequence length="347" mass="39705">MIYQVLYLVFVFLPFFSKFSYATDTQCYIVPSNSNDRRNNKTSLRIVQYNTEWLFIDYYASSDCPGNGCTWKNSTEAEIHLSYVSKIIADLKPDIINICEIEGCDELNMLRTSISDEYLPYLIKGTDTSTGQNVGMLSKIDPLINLYRSDARETYPIYGSKCGYSGTPSTTGVSKHYITEYVINKINIVLIGAHLLAFPTDSTRCAEREAQALVLQNIVLGYIKKQFEVILLGDFNDYDNEIMDSNKDIPTSQVLDILKGKDIKTNSSFYKLNSIASKIPNHDRYTEWYDKNNDCKSSANEFSMIDHILVTDNLFNKVSNAFIYHVYDEFCNTYNSDHYPVIIDIDL</sequence>
<protein>
    <recommendedName>
        <fullName evidence="1">Endonuclease/exonuclease/phosphatase domain-containing protein</fullName>
    </recommendedName>
</protein>
<dbReference type="GO" id="GO:0003824">
    <property type="term" value="F:catalytic activity"/>
    <property type="evidence" value="ECO:0007669"/>
    <property type="project" value="InterPro"/>
</dbReference>
<dbReference type="AlphaFoldDB" id="A0A6C0EDC0"/>
<accession>A0A6C0EDC0</accession>
<dbReference type="Pfam" id="PF03372">
    <property type="entry name" value="Exo_endo_phos"/>
    <property type="match status" value="1"/>
</dbReference>
<dbReference type="Gene3D" id="3.60.10.10">
    <property type="entry name" value="Endonuclease/exonuclease/phosphatase"/>
    <property type="match status" value="1"/>
</dbReference>